<name>A0AAP0JPQ3_9MAGN</name>
<evidence type="ECO:0000256" key="1">
    <source>
        <dbReference type="ARBA" id="ARBA00009861"/>
    </source>
</evidence>
<dbReference type="EMBL" id="JBBNAE010000003">
    <property type="protein sequence ID" value="KAK9137614.1"/>
    <property type="molecule type" value="Genomic_DNA"/>
</dbReference>
<dbReference type="GO" id="GO:0016740">
    <property type="term" value="F:transferase activity"/>
    <property type="evidence" value="ECO:0007669"/>
    <property type="project" value="UniProtKB-KW"/>
</dbReference>
<gene>
    <name evidence="3" type="ORF">Sjap_008208</name>
</gene>
<reference evidence="3 4" key="1">
    <citation type="submission" date="2024-01" db="EMBL/GenBank/DDBJ databases">
        <title>Genome assemblies of Stephania.</title>
        <authorList>
            <person name="Yang L."/>
        </authorList>
    </citation>
    <scope>NUCLEOTIDE SEQUENCE [LARGE SCALE GENOMIC DNA]</scope>
    <source>
        <strain evidence="3">QJT</strain>
        <tissue evidence="3">Leaf</tissue>
    </source>
</reference>
<evidence type="ECO:0000313" key="4">
    <source>
        <dbReference type="Proteomes" id="UP001417504"/>
    </source>
</evidence>
<sequence>MAAYSPSLVFTVTRKEPELIVPAEPTPHEFKQLSDIDGQESLRFHVPIIQVFPNNNGVQEDPVRVIRKAIAKALVFYYPLAGRIREGPRRKLSVECTGEGLLFIEAEADVKLDQFSDADLLPPFPCLDQLLYAVPDQSDVLNCPILLIQVTRLKCGGFIVAIRLNHTMCDGAGISQFLSTVGEFARGATQPFIPPVWDRHLLTARNPPCVTHVHLEFTQIPNDFFPSLSTLIQRSFFFRLNELSTLRRQILPHLAHHCSTLDVLTALLWICRTIAMSSDLEEEVRIMSLVNIRSRFNPPLPVGYYGNGIVFPAVVTTARKLTTESMSLEYAVEKVRQVKVKATEAYVKSMVDLMEVRERRPVFPLRGSLVVSDLTKLQIEEVDYGWGKPVYGGVARGGTADIGVVTYYMRFKNREGEEGVVVPMALTKEAMIKFEKELIRRGVAGAIGPHKINGLRDGDGDGDGGNQMLKLQ</sequence>
<keyword evidence="4" id="KW-1185">Reference proteome</keyword>
<dbReference type="InterPro" id="IPR023213">
    <property type="entry name" value="CAT-like_dom_sf"/>
</dbReference>
<comment type="caution">
    <text evidence="3">The sequence shown here is derived from an EMBL/GenBank/DDBJ whole genome shotgun (WGS) entry which is preliminary data.</text>
</comment>
<proteinExistence type="inferred from homology"/>
<dbReference type="Gene3D" id="3.30.559.10">
    <property type="entry name" value="Chloramphenicol acetyltransferase-like domain"/>
    <property type="match status" value="2"/>
</dbReference>
<accession>A0AAP0JPQ3</accession>
<dbReference type="PANTHER" id="PTHR31147:SF66">
    <property type="entry name" value="OS05G0315700 PROTEIN"/>
    <property type="match status" value="1"/>
</dbReference>
<evidence type="ECO:0000313" key="3">
    <source>
        <dbReference type="EMBL" id="KAK9137614.1"/>
    </source>
</evidence>
<dbReference type="InterPro" id="IPR050898">
    <property type="entry name" value="Plant_acyltransferase"/>
</dbReference>
<dbReference type="AlphaFoldDB" id="A0AAP0JPQ3"/>
<keyword evidence="2" id="KW-0808">Transferase</keyword>
<comment type="similarity">
    <text evidence="1">Belongs to the plant acyltransferase family.</text>
</comment>
<evidence type="ECO:0008006" key="5">
    <source>
        <dbReference type="Google" id="ProtNLM"/>
    </source>
</evidence>
<evidence type="ECO:0000256" key="2">
    <source>
        <dbReference type="ARBA" id="ARBA00022679"/>
    </source>
</evidence>
<organism evidence="3 4">
    <name type="scientific">Stephania japonica</name>
    <dbReference type="NCBI Taxonomy" id="461633"/>
    <lineage>
        <taxon>Eukaryota</taxon>
        <taxon>Viridiplantae</taxon>
        <taxon>Streptophyta</taxon>
        <taxon>Embryophyta</taxon>
        <taxon>Tracheophyta</taxon>
        <taxon>Spermatophyta</taxon>
        <taxon>Magnoliopsida</taxon>
        <taxon>Ranunculales</taxon>
        <taxon>Menispermaceae</taxon>
        <taxon>Menispermoideae</taxon>
        <taxon>Cissampelideae</taxon>
        <taxon>Stephania</taxon>
    </lineage>
</organism>
<dbReference type="PANTHER" id="PTHR31147">
    <property type="entry name" value="ACYL TRANSFERASE 4"/>
    <property type="match status" value="1"/>
</dbReference>
<protein>
    <recommendedName>
        <fullName evidence="5">Benzyl alcohol O-benzoyltransferase</fullName>
    </recommendedName>
</protein>
<dbReference type="Proteomes" id="UP001417504">
    <property type="component" value="Unassembled WGS sequence"/>
</dbReference>
<dbReference type="Pfam" id="PF02458">
    <property type="entry name" value="Transferase"/>
    <property type="match status" value="1"/>
</dbReference>